<dbReference type="InterPro" id="IPR026349">
    <property type="entry name" value="CHP04255"/>
</dbReference>
<accession>A0A9J9UBV5</accession>
<dbReference type="AlphaFoldDB" id="A0A9J9UBV5"/>
<evidence type="ECO:0000313" key="2">
    <source>
        <dbReference type="Proteomes" id="UP000000450"/>
    </source>
</evidence>
<reference evidence="1 2" key="1">
    <citation type="journal article" date="2010" name="J. Bacteriol.">
        <title>Completed genome sequence of the anaerobic iron-oxidizing bacterium Acidovorax ebreus strain TPSY.</title>
        <authorList>
            <person name="Byrne-Bailey K.G."/>
            <person name="Weber K.A."/>
            <person name="Chair A.H."/>
            <person name="Bose S."/>
            <person name="Knox T."/>
            <person name="Spanbauer T.L."/>
            <person name="Chertkov O."/>
            <person name="Coates J.D."/>
        </authorList>
    </citation>
    <scope>NUCLEOTIDE SEQUENCE [LARGE SCALE GENOMIC DNA]</scope>
    <source>
        <strain evidence="1 2">TPSY</strain>
    </source>
</reference>
<dbReference type="RefSeq" id="WP_015914420.1">
    <property type="nucleotide sequence ID" value="NC_011992.1"/>
</dbReference>
<dbReference type="EMBL" id="CP001392">
    <property type="protein sequence ID" value="ACM34600.1"/>
    <property type="molecule type" value="Genomic_DNA"/>
</dbReference>
<gene>
    <name evidence="1" type="ordered locus">Dtpsy_3168</name>
</gene>
<dbReference type="KEGG" id="dia:Dtpsy_3168"/>
<keyword evidence="2" id="KW-1185">Reference proteome</keyword>
<evidence type="ECO:0008006" key="3">
    <source>
        <dbReference type="Google" id="ProtNLM"/>
    </source>
</evidence>
<name>A0A9J9UBV5_ACIET</name>
<evidence type="ECO:0000313" key="1">
    <source>
        <dbReference type="EMBL" id="ACM34600.1"/>
    </source>
</evidence>
<protein>
    <recommendedName>
        <fullName evidence="3">TIGR04255 family protein</fullName>
    </recommendedName>
</protein>
<dbReference type="Proteomes" id="UP000000450">
    <property type="component" value="Chromosome"/>
</dbReference>
<organism evidence="1 2">
    <name type="scientific">Acidovorax ebreus (strain TPSY)</name>
    <name type="common">Diaphorobacter sp. (strain TPSY)</name>
    <dbReference type="NCBI Taxonomy" id="535289"/>
    <lineage>
        <taxon>Bacteria</taxon>
        <taxon>Pseudomonadati</taxon>
        <taxon>Pseudomonadota</taxon>
        <taxon>Betaproteobacteria</taxon>
        <taxon>Burkholderiales</taxon>
        <taxon>Comamonadaceae</taxon>
        <taxon>Diaphorobacter</taxon>
    </lineage>
</organism>
<dbReference type="NCBIfam" id="TIGR04255">
    <property type="entry name" value="sporadTIGR04255"/>
    <property type="match status" value="1"/>
</dbReference>
<sequence>MGTPLKNPPVYLTLAQVRFNPILKLADFLPGIQESFRQAGYPDFDRQHLISIQLTAQEGQPPTPTPVQQERFLFGNVENTHTFILDGQSLTLQSTNYGQFETFSACFLDGLSIVNDAVKLAFTERVGLRYLDRVMPQPEESIGQYLVEQVQGLSSRLEGRSLYSYTEAMNEIENIKLLSRVAIQEGPLAFPPDIQPGSMRIIERFASYIGISAILDNDGFVEGREAFSTKAVAHHLDVIHKIIGSAFKTTATRYAFDAWDK</sequence>
<proteinExistence type="predicted"/>